<dbReference type="RefSeq" id="WP_142535950.1">
    <property type="nucleotide sequence ID" value="NZ_SGJB01000008.1"/>
</dbReference>
<comment type="caution">
    <text evidence="11">The sequence shown here is derived from an EMBL/GenBank/DDBJ whole genome shotgun (WGS) entry which is preliminary data.</text>
</comment>
<evidence type="ECO:0000256" key="1">
    <source>
        <dbReference type="ARBA" id="ARBA00022490"/>
    </source>
</evidence>
<dbReference type="Gene3D" id="3.40.50.620">
    <property type="entry name" value="HUPs"/>
    <property type="match status" value="1"/>
</dbReference>
<dbReference type="NCBIfam" id="TIGR01510">
    <property type="entry name" value="coaD_prev_kdtB"/>
    <property type="match status" value="1"/>
</dbReference>
<evidence type="ECO:0000256" key="5">
    <source>
        <dbReference type="ARBA" id="ARBA00022840"/>
    </source>
</evidence>
<comment type="function">
    <text evidence="9">Reversibly transfers an adenylyl group from ATP to 4'-phosphopantetheine, yielding dephospho-CoA (dPCoA) and pyrophosphate.</text>
</comment>
<gene>
    <name evidence="9" type="primary">coaD</name>
    <name evidence="11" type="ORF">EXD82_05685</name>
</gene>
<comment type="catalytic activity">
    <reaction evidence="8 9">
        <text>(R)-4'-phosphopantetheine + ATP + H(+) = 3'-dephospho-CoA + diphosphate</text>
        <dbReference type="Rhea" id="RHEA:19801"/>
        <dbReference type="ChEBI" id="CHEBI:15378"/>
        <dbReference type="ChEBI" id="CHEBI:30616"/>
        <dbReference type="ChEBI" id="CHEBI:33019"/>
        <dbReference type="ChEBI" id="CHEBI:57328"/>
        <dbReference type="ChEBI" id="CHEBI:61723"/>
        <dbReference type="EC" id="2.7.7.3"/>
    </reaction>
</comment>
<comment type="subcellular location">
    <subcellularLocation>
        <location evidence="9">Cytoplasm</location>
    </subcellularLocation>
</comment>
<dbReference type="PANTHER" id="PTHR21342">
    <property type="entry name" value="PHOSPHOPANTETHEINE ADENYLYLTRANSFERASE"/>
    <property type="match status" value="1"/>
</dbReference>
<dbReference type="SUPFAM" id="SSF52374">
    <property type="entry name" value="Nucleotidylyl transferase"/>
    <property type="match status" value="1"/>
</dbReference>
<feature type="binding site" evidence="9">
    <location>
        <position position="103"/>
    </location>
    <ligand>
        <name>ATP</name>
        <dbReference type="ChEBI" id="CHEBI:30616"/>
    </ligand>
</feature>
<comment type="cofactor">
    <cofactor evidence="9">
        <name>Mg(2+)</name>
        <dbReference type="ChEBI" id="CHEBI:18420"/>
    </cofactor>
</comment>
<dbReference type="InterPro" id="IPR014729">
    <property type="entry name" value="Rossmann-like_a/b/a_fold"/>
</dbReference>
<keyword evidence="1 9" id="KW-0963">Cytoplasm</keyword>
<evidence type="ECO:0000259" key="10">
    <source>
        <dbReference type="Pfam" id="PF01467"/>
    </source>
</evidence>
<dbReference type="GO" id="GO:0015937">
    <property type="term" value="P:coenzyme A biosynthetic process"/>
    <property type="evidence" value="ECO:0007669"/>
    <property type="project" value="UniProtKB-UniRule"/>
</dbReference>
<comment type="subunit">
    <text evidence="9">Homohexamer.</text>
</comment>
<keyword evidence="7 9" id="KW-0173">Coenzyme A biosynthesis</keyword>
<keyword evidence="12" id="KW-1185">Reference proteome</keyword>
<protein>
    <recommendedName>
        <fullName evidence="9">Phosphopantetheine adenylyltransferase</fullName>
        <ecNumber evidence="9">2.7.7.3</ecNumber>
    </recommendedName>
    <alternativeName>
        <fullName evidence="9">Dephospho-CoA pyrophosphorylase</fullName>
    </alternativeName>
    <alternativeName>
        <fullName evidence="9">Pantetheine-phosphate adenylyltransferase</fullName>
        <shortName evidence="9">PPAT</shortName>
    </alternativeName>
</protein>
<evidence type="ECO:0000256" key="4">
    <source>
        <dbReference type="ARBA" id="ARBA00022741"/>
    </source>
</evidence>
<keyword evidence="2 9" id="KW-0808">Transferase</keyword>
<evidence type="ECO:0000256" key="8">
    <source>
        <dbReference type="ARBA" id="ARBA00029346"/>
    </source>
</evidence>
<keyword evidence="3 9" id="KW-0548">Nucleotidyltransferase</keyword>
<accession>A0A544QVG3</accession>
<dbReference type="GO" id="GO:0005524">
    <property type="term" value="F:ATP binding"/>
    <property type="evidence" value="ECO:0007669"/>
    <property type="project" value="UniProtKB-KW"/>
</dbReference>
<dbReference type="InterPro" id="IPR004821">
    <property type="entry name" value="Cyt_trans-like"/>
</dbReference>
<dbReference type="NCBIfam" id="TIGR00125">
    <property type="entry name" value="cyt_tran_rel"/>
    <property type="match status" value="1"/>
</dbReference>
<dbReference type="OrthoDB" id="9806661at2"/>
<evidence type="ECO:0000256" key="9">
    <source>
        <dbReference type="HAMAP-Rule" id="MF_00151"/>
    </source>
</evidence>
<dbReference type="PRINTS" id="PR01020">
    <property type="entry name" value="LPSBIOSNTHSS"/>
</dbReference>
<proteinExistence type="inferred from homology"/>
<feature type="binding site" evidence="9">
    <location>
        <begin position="14"/>
        <end position="15"/>
    </location>
    <ligand>
        <name>ATP</name>
        <dbReference type="ChEBI" id="CHEBI:30616"/>
    </ligand>
</feature>
<sequence>MDKCTIKKAIFAGSFDPITNGHLDVIRRASKLFDEFQVGILVNPNKKTLFTLEERLKLVEECTKDIENVKVISFEGLLVKYCEENGIHALVRGIRSAADVDYELQMAHMNRELDSSIETIFLPSNTKFSFISSSLIKEVLYFGADIQNLVPKEVLRELKIKMERKEI</sequence>
<dbReference type="InterPro" id="IPR001980">
    <property type="entry name" value="PPAT"/>
</dbReference>
<dbReference type="UniPathway" id="UPA00241">
    <property type="reaction ID" value="UER00355"/>
</dbReference>
<evidence type="ECO:0000313" key="12">
    <source>
        <dbReference type="Proteomes" id="UP000317863"/>
    </source>
</evidence>
<dbReference type="EC" id="2.7.7.3" evidence="9"/>
<feature type="binding site" evidence="9">
    <location>
        <position position="46"/>
    </location>
    <ligand>
        <name>substrate</name>
    </ligand>
</feature>
<dbReference type="PANTHER" id="PTHR21342:SF1">
    <property type="entry name" value="PHOSPHOPANTETHEINE ADENYLYLTRANSFERASE"/>
    <property type="match status" value="1"/>
</dbReference>
<dbReference type="AlphaFoldDB" id="A0A544QVG3"/>
<dbReference type="HAMAP" id="MF_00151">
    <property type="entry name" value="PPAT_bact"/>
    <property type="match status" value="1"/>
</dbReference>
<name>A0A544QVG3_9FIRM</name>
<dbReference type="Pfam" id="PF01467">
    <property type="entry name" value="CTP_transf_like"/>
    <property type="match status" value="1"/>
</dbReference>
<keyword evidence="6 9" id="KW-0460">Magnesium</keyword>
<dbReference type="GO" id="GO:0005737">
    <property type="term" value="C:cytoplasm"/>
    <property type="evidence" value="ECO:0007669"/>
    <property type="project" value="UniProtKB-SubCell"/>
</dbReference>
<evidence type="ECO:0000313" key="11">
    <source>
        <dbReference type="EMBL" id="TQQ84679.1"/>
    </source>
</evidence>
<evidence type="ECO:0000256" key="6">
    <source>
        <dbReference type="ARBA" id="ARBA00022842"/>
    </source>
</evidence>
<organism evidence="11 12">
    <name type="scientific">Peptacetobacter hominis</name>
    <dbReference type="NCBI Taxonomy" id="2743610"/>
    <lineage>
        <taxon>Bacteria</taxon>
        <taxon>Bacillati</taxon>
        <taxon>Bacillota</taxon>
        <taxon>Clostridia</taxon>
        <taxon>Peptostreptococcales</taxon>
        <taxon>Peptostreptococcaceae</taxon>
        <taxon>Peptacetobacter</taxon>
    </lineage>
</organism>
<keyword evidence="4 9" id="KW-0547">Nucleotide-binding</keyword>
<reference evidence="11 12" key="1">
    <citation type="submission" date="2019-02" db="EMBL/GenBank/DDBJ databases">
        <title>Peptostreptococcaceae bacterium ZHW00191 nov., a new bacterium isolated from the human gut.</title>
        <authorList>
            <person name="Zhou H.-W."/>
            <person name="Chen X.-J."/>
        </authorList>
    </citation>
    <scope>NUCLEOTIDE SEQUENCE [LARGE SCALE GENOMIC DNA]</scope>
    <source>
        <strain evidence="11 12">ZHW00191</strain>
    </source>
</reference>
<feature type="binding site" evidence="9">
    <location>
        <position position="92"/>
    </location>
    <ligand>
        <name>substrate</name>
    </ligand>
</feature>
<feature type="binding site" evidence="9">
    <location>
        <position position="14"/>
    </location>
    <ligand>
        <name>substrate</name>
    </ligand>
</feature>
<evidence type="ECO:0000256" key="2">
    <source>
        <dbReference type="ARBA" id="ARBA00022679"/>
    </source>
</evidence>
<dbReference type="CDD" id="cd02163">
    <property type="entry name" value="PPAT"/>
    <property type="match status" value="1"/>
</dbReference>
<feature type="domain" description="Cytidyltransferase-like" evidence="10">
    <location>
        <begin position="10"/>
        <end position="138"/>
    </location>
</feature>
<comment type="similarity">
    <text evidence="9">Belongs to the bacterial CoaD family.</text>
</comment>
<feature type="binding site" evidence="9">
    <location>
        <begin position="93"/>
        <end position="95"/>
    </location>
    <ligand>
        <name>ATP</name>
        <dbReference type="ChEBI" id="CHEBI:30616"/>
    </ligand>
</feature>
<dbReference type="GO" id="GO:0004595">
    <property type="term" value="F:pantetheine-phosphate adenylyltransferase activity"/>
    <property type="evidence" value="ECO:0007669"/>
    <property type="project" value="UniProtKB-UniRule"/>
</dbReference>
<feature type="binding site" evidence="9">
    <location>
        <position position="22"/>
    </location>
    <ligand>
        <name>ATP</name>
        <dbReference type="ChEBI" id="CHEBI:30616"/>
    </ligand>
</feature>
<evidence type="ECO:0000256" key="3">
    <source>
        <dbReference type="ARBA" id="ARBA00022695"/>
    </source>
</evidence>
<feature type="binding site" evidence="9">
    <location>
        <begin position="128"/>
        <end position="134"/>
    </location>
    <ligand>
        <name>ATP</name>
        <dbReference type="ChEBI" id="CHEBI:30616"/>
    </ligand>
</feature>
<evidence type="ECO:0000256" key="7">
    <source>
        <dbReference type="ARBA" id="ARBA00022993"/>
    </source>
</evidence>
<feature type="site" description="Transition state stabilizer" evidence="9">
    <location>
        <position position="22"/>
    </location>
</feature>
<feature type="binding site" evidence="9">
    <location>
        <position position="78"/>
    </location>
    <ligand>
        <name>substrate</name>
    </ligand>
</feature>
<keyword evidence="5 9" id="KW-0067">ATP-binding</keyword>
<comment type="pathway">
    <text evidence="9">Cofactor biosynthesis; coenzyme A biosynthesis; CoA from (R)-pantothenate: step 4/5.</text>
</comment>
<dbReference type="EMBL" id="SGJB01000008">
    <property type="protein sequence ID" value="TQQ84679.1"/>
    <property type="molecule type" value="Genomic_DNA"/>
</dbReference>
<dbReference type="Proteomes" id="UP000317863">
    <property type="component" value="Unassembled WGS sequence"/>
</dbReference>